<evidence type="ECO:0000313" key="12">
    <source>
        <dbReference type="Proteomes" id="UP000009159"/>
    </source>
</evidence>
<evidence type="ECO:0000256" key="8">
    <source>
        <dbReference type="ARBA" id="ARBA00083882"/>
    </source>
</evidence>
<dbReference type="KEGG" id="mva:Mvan_3993"/>
<dbReference type="InterPro" id="IPR042099">
    <property type="entry name" value="ANL_N_sf"/>
</dbReference>
<dbReference type="Gene3D" id="3.30.300.30">
    <property type="match status" value="1"/>
</dbReference>
<dbReference type="InterPro" id="IPR000873">
    <property type="entry name" value="AMP-dep_synth/lig_dom"/>
</dbReference>
<evidence type="ECO:0000259" key="9">
    <source>
        <dbReference type="Pfam" id="PF00501"/>
    </source>
</evidence>
<organism evidence="11 12">
    <name type="scientific">Mycolicibacterium vanbaalenii (strain DSM 7251 / JCM 13017 / BCRC 16820 / KCTC 9966 / NRRL B-24157 / PYR-1)</name>
    <name type="common">Mycobacterium vanbaalenii</name>
    <dbReference type="NCBI Taxonomy" id="350058"/>
    <lineage>
        <taxon>Bacteria</taxon>
        <taxon>Bacillati</taxon>
        <taxon>Actinomycetota</taxon>
        <taxon>Actinomycetes</taxon>
        <taxon>Mycobacteriales</taxon>
        <taxon>Mycobacteriaceae</taxon>
        <taxon>Mycolicibacterium</taxon>
    </lineage>
</organism>
<evidence type="ECO:0000256" key="2">
    <source>
        <dbReference type="ARBA" id="ARBA00022598"/>
    </source>
</evidence>
<dbReference type="Gene3D" id="3.40.50.12780">
    <property type="entry name" value="N-terminal domain of ligase-like"/>
    <property type="match status" value="1"/>
</dbReference>
<evidence type="ECO:0000256" key="1">
    <source>
        <dbReference type="ARBA" id="ARBA00006432"/>
    </source>
</evidence>
<evidence type="ECO:0000256" key="3">
    <source>
        <dbReference type="ARBA" id="ARBA00026121"/>
    </source>
</evidence>
<evidence type="ECO:0000256" key="5">
    <source>
        <dbReference type="ARBA" id="ARBA00069710"/>
    </source>
</evidence>
<dbReference type="CDD" id="cd17631">
    <property type="entry name" value="FACL_FadD13-like"/>
    <property type="match status" value="1"/>
</dbReference>
<dbReference type="RefSeq" id="WP_011781150.1">
    <property type="nucleotide sequence ID" value="NZ_JACKSD010000018.1"/>
</dbReference>
<reference evidence="11" key="1">
    <citation type="submission" date="2006-12" db="EMBL/GenBank/DDBJ databases">
        <title>Complete sequence of Mycobacterium vanbaalenii PYR-1.</title>
        <authorList>
            <consortium name="US DOE Joint Genome Institute"/>
            <person name="Copeland A."/>
            <person name="Lucas S."/>
            <person name="Lapidus A."/>
            <person name="Barry K."/>
            <person name="Detter J.C."/>
            <person name="Glavina del Rio T."/>
            <person name="Hammon N."/>
            <person name="Israni S."/>
            <person name="Dalin E."/>
            <person name="Tice H."/>
            <person name="Pitluck S."/>
            <person name="Singan V."/>
            <person name="Schmutz J."/>
            <person name="Larimer F."/>
            <person name="Land M."/>
            <person name="Hauser L."/>
            <person name="Kyrpides N."/>
            <person name="Anderson I.J."/>
            <person name="Miller C."/>
            <person name="Richardson P."/>
        </authorList>
    </citation>
    <scope>NUCLEOTIDE SEQUENCE [LARGE SCALE GENOMIC DNA]</scope>
    <source>
        <strain evidence="11">PYR-1</strain>
    </source>
</reference>
<sequence length="524" mass="56341">MSDGMYLTQGLHRSLRATPDATMTICGERVRTFADVGDRVSRLAGGFRSLGASPGDRIAILSLNSDRYQESLLATVWSGCVTNPVNIRWSAAEIAYALRDSDSRILLIDDAFLPMLPELRREFPGLGDVIHCGDGVAPPECLAFEDLLGVSDPVTDAHRSGSDLAGVFYTGGTSGHPKGVMLTHDNLMTSAMGALASGFFLTSGGPLLHAAPMFHLADLAIWLEQVIRGGTHVFIPSFKPEGVLDALQRHRVSDLLLVPTMVQMLVDHPALPVYDTSALQMVMYGGSPIAAALLERASKRLPTASFVQAYGMTEVSPIATLLSPRDHDDPVLRRSGGVAAPHSEVRIVDEDDVEVPRGDVGEITVRGGHVMAGYWGRPEDTATALRGGWMHTGDAGYMDERGYVFVVDRIKDMIVSGGENVYSVEVENALARHPAVAACAVIGVPDERWGERVHAVVVPSAEGGADARNLDPEELREFCRSLIGGYKVPRTVEVVAALPLSAAGKVLKRELRARYWEGSDRSVG</sequence>
<evidence type="ECO:0000313" key="11">
    <source>
        <dbReference type="EMBL" id="ABM14770.1"/>
    </source>
</evidence>
<dbReference type="EC" id="6.2.1.3" evidence="3"/>
<evidence type="ECO:0000256" key="7">
    <source>
        <dbReference type="ARBA" id="ARBA00080667"/>
    </source>
</evidence>
<protein>
    <recommendedName>
        <fullName evidence="5">Long-chain-fatty-acid--CoA ligase FadD13</fullName>
        <ecNumber evidence="3">6.2.1.3</ecNumber>
    </recommendedName>
    <alternativeName>
        <fullName evidence="6">Fatty acyl-CoA ligase</fullName>
    </alternativeName>
    <alternativeName>
        <fullName evidence="8">Fatty acyl-CoA synthetase</fullName>
    </alternativeName>
    <alternativeName>
        <fullName evidence="7">Very-long-chain fatty-acyl-CoA synthetase</fullName>
    </alternativeName>
</protein>
<evidence type="ECO:0000256" key="4">
    <source>
        <dbReference type="ARBA" id="ARBA00036813"/>
    </source>
</evidence>
<gene>
    <name evidence="11" type="ordered locus">Mvan_3993</name>
</gene>
<evidence type="ECO:0000256" key="6">
    <source>
        <dbReference type="ARBA" id="ARBA00076959"/>
    </source>
</evidence>
<dbReference type="HOGENOM" id="CLU_000022_59_0_11"/>
<proteinExistence type="inferred from homology"/>
<dbReference type="PANTHER" id="PTHR43767">
    <property type="entry name" value="LONG-CHAIN-FATTY-ACID--COA LIGASE"/>
    <property type="match status" value="1"/>
</dbReference>
<dbReference type="SUPFAM" id="SSF56801">
    <property type="entry name" value="Acetyl-CoA synthetase-like"/>
    <property type="match status" value="1"/>
</dbReference>
<dbReference type="FunFam" id="3.30.300.30:FF:000008">
    <property type="entry name" value="2,3-dihydroxybenzoate-AMP ligase"/>
    <property type="match status" value="1"/>
</dbReference>
<dbReference type="AlphaFoldDB" id="A1TC70"/>
<dbReference type="EMBL" id="CP000511">
    <property type="protein sequence ID" value="ABM14770.1"/>
    <property type="molecule type" value="Genomic_DNA"/>
</dbReference>
<dbReference type="InterPro" id="IPR050237">
    <property type="entry name" value="ATP-dep_AMP-bd_enzyme"/>
</dbReference>
<keyword evidence="2 11" id="KW-0436">Ligase</keyword>
<dbReference type="InterPro" id="IPR020845">
    <property type="entry name" value="AMP-binding_CS"/>
</dbReference>
<dbReference type="PROSITE" id="PS00455">
    <property type="entry name" value="AMP_BINDING"/>
    <property type="match status" value="1"/>
</dbReference>
<dbReference type="InterPro" id="IPR045851">
    <property type="entry name" value="AMP-bd_C_sf"/>
</dbReference>
<dbReference type="GO" id="GO:0004467">
    <property type="term" value="F:long-chain fatty acid-CoA ligase activity"/>
    <property type="evidence" value="ECO:0007669"/>
    <property type="project" value="UniProtKB-EC"/>
</dbReference>
<dbReference type="PANTHER" id="PTHR43767:SF1">
    <property type="entry name" value="NONRIBOSOMAL PEPTIDE SYNTHASE PES1 (EUROFUNG)-RELATED"/>
    <property type="match status" value="1"/>
</dbReference>
<dbReference type="eggNOG" id="COG0318">
    <property type="taxonomic scope" value="Bacteria"/>
</dbReference>
<dbReference type="InterPro" id="IPR025110">
    <property type="entry name" value="AMP-bd_C"/>
</dbReference>
<keyword evidence="12" id="KW-1185">Reference proteome</keyword>
<dbReference type="STRING" id="350058.Mvan_3993"/>
<comment type="catalytic activity">
    <reaction evidence="4">
        <text>a long-chain fatty acid + ATP + CoA = a long-chain fatty acyl-CoA + AMP + diphosphate</text>
        <dbReference type="Rhea" id="RHEA:15421"/>
        <dbReference type="ChEBI" id="CHEBI:30616"/>
        <dbReference type="ChEBI" id="CHEBI:33019"/>
        <dbReference type="ChEBI" id="CHEBI:57287"/>
        <dbReference type="ChEBI" id="CHEBI:57560"/>
        <dbReference type="ChEBI" id="CHEBI:83139"/>
        <dbReference type="ChEBI" id="CHEBI:456215"/>
        <dbReference type="EC" id="6.2.1.3"/>
    </reaction>
</comment>
<name>A1TC70_MYCVP</name>
<dbReference type="NCBIfam" id="NF004837">
    <property type="entry name" value="PRK06187.1"/>
    <property type="match status" value="1"/>
</dbReference>
<dbReference type="Proteomes" id="UP000009159">
    <property type="component" value="Chromosome"/>
</dbReference>
<evidence type="ECO:0000259" key="10">
    <source>
        <dbReference type="Pfam" id="PF13193"/>
    </source>
</evidence>
<feature type="domain" description="AMP-binding enzyme C-terminal" evidence="10">
    <location>
        <begin position="425"/>
        <end position="505"/>
    </location>
</feature>
<feature type="domain" description="AMP-dependent synthetase/ligase" evidence="9">
    <location>
        <begin position="12"/>
        <end position="375"/>
    </location>
</feature>
<accession>A1TC70</accession>
<dbReference type="Pfam" id="PF13193">
    <property type="entry name" value="AMP-binding_C"/>
    <property type="match status" value="1"/>
</dbReference>
<comment type="similarity">
    <text evidence="1">Belongs to the ATP-dependent AMP-binding enzyme family.</text>
</comment>
<dbReference type="Pfam" id="PF00501">
    <property type="entry name" value="AMP-binding"/>
    <property type="match status" value="1"/>
</dbReference>